<gene>
    <name evidence="5" type="ORF">SAMN02745226_00863</name>
</gene>
<dbReference type="RefSeq" id="WP_084634354.1">
    <property type="nucleotide sequence ID" value="NZ_FRDJ01000003.1"/>
</dbReference>
<dbReference type="Gene3D" id="1.10.10.10">
    <property type="entry name" value="Winged helix-like DNA-binding domain superfamily/Winged helix DNA-binding domain"/>
    <property type="match status" value="1"/>
</dbReference>
<protein>
    <submittedName>
        <fullName evidence="5">DNA-binding transcriptional regulator, MarR family</fullName>
    </submittedName>
</protein>
<dbReference type="SUPFAM" id="SSF46785">
    <property type="entry name" value="Winged helix' DNA-binding domain"/>
    <property type="match status" value="1"/>
</dbReference>
<reference evidence="6" key="1">
    <citation type="submission" date="2016-12" db="EMBL/GenBank/DDBJ databases">
        <authorList>
            <person name="Varghese N."/>
            <person name="Submissions S."/>
        </authorList>
    </citation>
    <scope>NUCLEOTIDE SEQUENCE [LARGE SCALE GENOMIC DNA]</scope>
    <source>
        <strain evidence="6">DSM 13020</strain>
    </source>
</reference>
<dbReference type="Proteomes" id="UP000184207">
    <property type="component" value="Unassembled WGS sequence"/>
</dbReference>
<sequence>MDEIFERDTVLMNLNTIQRLVYKYVHERTLRGFNVHPGQIPILFLLKRNPGLSQKEIAKIIGVEPGTIAIMLRRMEKAGFVYRVQDEKDRRISRVYPTEKANALIQRLRNILFDVEKLVLTDFTESDKNILRTLLNRMKSNLLSRVQDKPCSSYKGE</sequence>
<keyword evidence="6" id="KW-1185">Reference proteome</keyword>
<dbReference type="InterPro" id="IPR000835">
    <property type="entry name" value="HTH_MarR-typ"/>
</dbReference>
<dbReference type="AlphaFoldDB" id="A0A1M7SFI8"/>
<dbReference type="STRING" id="1121883.SAMN02745226_00863"/>
<dbReference type="InterPro" id="IPR036390">
    <property type="entry name" value="WH_DNA-bd_sf"/>
</dbReference>
<dbReference type="OrthoDB" id="6400170at2"/>
<dbReference type="CDD" id="cd00090">
    <property type="entry name" value="HTH_ARSR"/>
    <property type="match status" value="1"/>
</dbReference>
<dbReference type="InterPro" id="IPR036388">
    <property type="entry name" value="WH-like_DNA-bd_sf"/>
</dbReference>
<proteinExistence type="predicted"/>
<dbReference type="GO" id="GO:0003677">
    <property type="term" value="F:DNA binding"/>
    <property type="evidence" value="ECO:0007669"/>
    <property type="project" value="UniProtKB-KW"/>
</dbReference>
<dbReference type="Pfam" id="PF01047">
    <property type="entry name" value="MarR"/>
    <property type="match status" value="1"/>
</dbReference>
<dbReference type="InterPro" id="IPR011991">
    <property type="entry name" value="ArsR-like_HTH"/>
</dbReference>
<evidence type="ECO:0000259" key="4">
    <source>
        <dbReference type="PROSITE" id="PS50995"/>
    </source>
</evidence>
<dbReference type="PANTHER" id="PTHR42756:SF1">
    <property type="entry name" value="TRANSCRIPTIONAL REPRESSOR OF EMRAB OPERON"/>
    <property type="match status" value="1"/>
</dbReference>
<evidence type="ECO:0000256" key="1">
    <source>
        <dbReference type="ARBA" id="ARBA00023015"/>
    </source>
</evidence>
<dbReference type="PANTHER" id="PTHR42756">
    <property type="entry name" value="TRANSCRIPTIONAL REGULATOR, MARR"/>
    <property type="match status" value="1"/>
</dbReference>
<evidence type="ECO:0000313" key="6">
    <source>
        <dbReference type="Proteomes" id="UP000184207"/>
    </source>
</evidence>
<keyword evidence="3" id="KW-0804">Transcription</keyword>
<organism evidence="5 6">
    <name type="scientific">Fervidobacterium gondwanense DSM 13020</name>
    <dbReference type="NCBI Taxonomy" id="1121883"/>
    <lineage>
        <taxon>Bacteria</taxon>
        <taxon>Thermotogati</taxon>
        <taxon>Thermotogota</taxon>
        <taxon>Thermotogae</taxon>
        <taxon>Thermotogales</taxon>
        <taxon>Fervidobacteriaceae</taxon>
        <taxon>Fervidobacterium</taxon>
    </lineage>
</organism>
<keyword evidence="2 5" id="KW-0238">DNA-binding</keyword>
<evidence type="ECO:0000256" key="2">
    <source>
        <dbReference type="ARBA" id="ARBA00023125"/>
    </source>
</evidence>
<dbReference type="SMART" id="SM00347">
    <property type="entry name" value="HTH_MARR"/>
    <property type="match status" value="1"/>
</dbReference>
<accession>A0A1M7SFI8</accession>
<name>A0A1M7SFI8_FERGO</name>
<dbReference type="GO" id="GO:0003700">
    <property type="term" value="F:DNA-binding transcription factor activity"/>
    <property type="evidence" value="ECO:0007669"/>
    <property type="project" value="InterPro"/>
</dbReference>
<keyword evidence="1" id="KW-0805">Transcription regulation</keyword>
<feature type="domain" description="HTH marR-type" evidence="4">
    <location>
        <begin position="7"/>
        <end position="140"/>
    </location>
</feature>
<evidence type="ECO:0000313" key="5">
    <source>
        <dbReference type="EMBL" id="SHN57241.1"/>
    </source>
</evidence>
<dbReference type="PROSITE" id="PS50995">
    <property type="entry name" value="HTH_MARR_2"/>
    <property type="match status" value="1"/>
</dbReference>
<dbReference type="PRINTS" id="PR00598">
    <property type="entry name" value="HTHMARR"/>
</dbReference>
<evidence type="ECO:0000256" key="3">
    <source>
        <dbReference type="ARBA" id="ARBA00023163"/>
    </source>
</evidence>
<dbReference type="EMBL" id="FRDJ01000003">
    <property type="protein sequence ID" value="SHN57241.1"/>
    <property type="molecule type" value="Genomic_DNA"/>
</dbReference>